<dbReference type="Pfam" id="PF08245">
    <property type="entry name" value="Mur_ligase_M"/>
    <property type="match status" value="1"/>
</dbReference>
<evidence type="ECO:0000259" key="15">
    <source>
        <dbReference type="Pfam" id="PF01225"/>
    </source>
</evidence>
<evidence type="ECO:0000259" key="17">
    <source>
        <dbReference type="Pfam" id="PF08245"/>
    </source>
</evidence>
<dbReference type="InterPro" id="IPR036565">
    <property type="entry name" value="Mur-like_cat_sf"/>
</dbReference>
<evidence type="ECO:0000256" key="9">
    <source>
        <dbReference type="ARBA" id="ARBA00022960"/>
    </source>
</evidence>
<feature type="domain" description="Mur ligase N-terminal catalytic" evidence="15">
    <location>
        <begin position="31"/>
        <end position="128"/>
    </location>
</feature>
<keyword evidence="9 14" id="KW-0133">Cell shape</keyword>
<evidence type="ECO:0000256" key="13">
    <source>
        <dbReference type="ARBA" id="ARBA00047833"/>
    </source>
</evidence>
<evidence type="ECO:0000256" key="11">
    <source>
        <dbReference type="ARBA" id="ARBA00023306"/>
    </source>
</evidence>
<dbReference type="GO" id="GO:0009252">
    <property type="term" value="P:peptidoglycan biosynthetic process"/>
    <property type="evidence" value="ECO:0007669"/>
    <property type="project" value="UniProtKB-UniRule"/>
</dbReference>
<dbReference type="RefSeq" id="WP_125968205.1">
    <property type="nucleotide sequence ID" value="NZ_QXGK01000007.1"/>
</dbReference>
<evidence type="ECO:0000256" key="7">
    <source>
        <dbReference type="ARBA" id="ARBA00022741"/>
    </source>
</evidence>
<comment type="caution">
    <text evidence="18">The sequence shown here is derived from an EMBL/GenBank/DDBJ whole genome shotgun (WGS) entry which is preliminary data.</text>
</comment>
<dbReference type="InterPro" id="IPR004101">
    <property type="entry name" value="Mur_ligase_C"/>
</dbReference>
<dbReference type="Gene3D" id="3.90.190.20">
    <property type="entry name" value="Mur ligase, C-terminal domain"/>
    <property type="match status" value="1"/>
</dbReference>
<evidence type="ECO:0000256" key="12">
    <source>
        <dbReference type="ARBA" id="ARBA00023316"/>
    </source>
</evidence>
<dbReference type="PANTHER" id="PTHR43445">
    <property type="entry name" value="UDP-N-ACETYLMURAMATE--L-ALANINE LIGASE-RELATED"/>
    <property type="match status" value="1"/>
</dbReference>
<reference evidence="18 19" key="1">
    <citation type="submission" date="2018-09" db="EMBL/GenBank/DDBJ databases">
        <title>Characterization of the phylogenetic diversity of five novel species belonging to the genus Bifidobacterium.</title>
        <authorList>
            <person name="Lugli G.A."/>
            <person name="Duranti S."/>
            <person name="Milani C."/>
        </authorList>
    </citation>
    <scope>NUCLEOTIDE SEQUENCE [LARGE SCALE GENOMIC DNA]</scope>
    <source>
        <strain evidence="18 19">2033B</strain>
    </source>
</reference>
<feature type="domain" description="Mur ligase C-terminal" evidence="16">
    <location>
        <begin position="371"/>
        <end position="507"/>
    </location>
</feature>
<dbReference type="EC" id="6.3.2.8" evidence="3 14"/>
<dbReference type="SUPFAM" id="SSF51984">
    <property type="entry name" value="MurCD N-terminal domain"/>
    <property type="match status" value="1"/>
</dbReference>
<dbReference type="SUPFAM" id="SSF53623">
    <property type="entry name" value="MurD-like peptide ligases, catalytic domain"/>
    <property type="match status" value="1"/>
</dbReference>
<dbReference type="SUPFAM" id="SSF53244">
    <property type="entry name" value="MurD-like peptide ligases, peptide-binding domain"/>
    <property type="match status" value="1"/>
</dbReference>
<evidence type="ECO:0000256" key="2">
    <source>
        <dbReference type="ARBA" id="ARBA00004752"/>
    </source>
</evidence>
<organism evidence="18 19">
    <name type="scientific">Bifidobacterium samirii</name>
    <dbReference type="NCBI Taxonomy" id="2306974"/>
    <lineage>
        <taxon>Bacteria</taxon>
        <taxon>Bacillati</taxon>
        <taxon>Actinomycetota</taxon>
        <taxon>Actinomycetes</taxon>
        <taxon>Bifidobacteriales</taxon>
        <taxon>Bifidobacteriaceae</taxon>
        <taxon>Bifidobacterium</taxon>
    </lineage>
</organism>
<dbReference type="Pfam" id="PF01225">
    <property type="entry name" value="Mur_ligase"/>
    <property type="match status" value="1"/>
</dbReference>
<dbReference type="InterPro" id="IPR050061">
    <property type="entry name" value="MurCDEF_pg_biosynth"/>
</dbReference>
<comment type="similarity">
    <text evidence="14">Belongs to the MurCDEF family.</text>
</comment>
<dbReference type="AlphaFoldDB" id="A0A430FUL5"/>
<dbReference type="GO" id="GO:0051301">
    <property type="term" value="P:cell division"/>
    <property type="evidence" value="ECO:0007669"/>
    <property type="project" value="UniProtKB-KW"/>
</dbReference>
<dbReference type="InterPro" id="IPR036615">
    <property type="entry name" value="Mur_ligase_C_dom_sf"/>
</dbReference>
<keyword evidence="6 14" id="KW-0132">Cell division</keyword>
<sequence length="534" mass="55191">MVNDNQHDDIVLDPTRDAFGGTGDLSVLGPTHFIGIGGAGMSVLAEMLHEQGVAVDGSDRERGAKTDRLESLGVRVEIGQRAENVQGASTVVFSSAIKPDNPEIVAAAQDGARIVHRSDILALLMASKRAVTVAGAHGKTTTSSMLAHILLHAGTGALADPSYAIGGSIQGPDGRSLDGGHAGAGDVLVAEADESDGSFGKYRPHIAIVTNAEPDHLDHYGDAAHYHAAFVDHLSHARHAIVMCVDDEGALDVLHALDPAVAARVVAYSTRPEAEVGDLAGATYVGIESEDERAGDGRERFVVAMPSALAAGTPGATGADGGDVVRVPVELVVPGIHNARNATAAIVAAALLGMAPHDAARAAGTFLGAARRFQLRGEVDGVSVVDDYAHHPTEIAALLDAARRRYPQSVIRVLFQPHLFSRTAFFADEFARALAKADDVIVSGIYPARERQEDFPGVGAGTIVAAAEGLSHDPQPWIEAVEDMHDAALALAARAASGDVLLTVGAGDVTAMGDVIVRALQMRGGDALPAADGR</sequence>
<keyword evidence="11 14" id="KW-0131">Cell cycle</keyword>
<evidence type="ECO:0000256" key="3">
    <source>
        <dbReference type="ARBA" id="ARBA00012211"/>
    </source>
</evidence>
<dbReference type="GO" id="GO:0008360">
    <property type="term" value="P:regulation of cell shape"/>
    <property type="evidence" value="ECO:0007669"/>
    <property type="project" value="UniProtKB-KW"/>
</dbReference>
<evidence type="ECO:0000259" key="16">
    <source>
        <dbReference type="Pfam" id="PF02875"/>
    </source>
</evidence>
<evidence type="ECO:0000256" key="6">
    <source>
        <dbReference type="ARBA" id="ARBA00022618"/>
    </source>
</evidence>
<feature type="binding site" evidence="14">
    <location>
        <begin position="135"/>
        <end position="141"/>
    </location>
    <ligand>
        <name>ATP</name>
        <dbReference type="ChEBI" id="CHEBI:30616"/>
    </ligand>
</feature>
<protein>
    <recommendedName>
        <fullName evidence="3 14">UDP-N-acetylmuramate--L-alanine ligase</fullName>
        <ecNumber evidence="3 14">6.3.2.8</ecNumber>
    </recommendedName>
    <alternativeName>
        <fullName evidence="14">UDP-N-acetylmuramoyl-L-alanine synthetase</fullName>
    </alternativeName>
</protein>
<keyword evidence="8 14" id="KW-0067">ATP-binding</keyword>
<comment type="pathway">
    <text evidence="2 14">Cell wall biogenesis; peptidoglycan biosynthesis.</text>
</comment>
<comment type="subcellular location">
    <subcellularLocation>
        <location evidence="1 14">Cytoplasm</location>
    </subcellularLocation>
</comment>
<keyword evidence="5 14" id="KW-0436">Ligase</keyword>
<feature type="domain" description="Mur ligase central" evidence="17">
    <location>
        <begin position="133"/>
        <end position="349"/>
    </location>
</feature>
<dbReference type="GO" id="GO:0071555">
    <property type="term" value="P:cell wall organization"/>
    <property type="evidence" value="ECO:0007669"/>
    <property type="project" value="UniProtKB-KW"/>
</dbReference>
<keyword evidence="4 14" id="KW-0963">Cytoplasm</keyword>
<dbReference type="HAMAP" id="MF_00046">
    <property type="entry name" value="MurC"/>
    <property type="match status" value="1"/>
</dbReference>
<evidence type="ECO:0000256" key="5">
    <source>
        <dbReference type="ARBA" id="ARBA00022598"/>
    </source>
</evidence>
<dbReference type="Gene3D" id="3.40.1190.10">
    <property type="entry name" value="Mur-like, catalytic domain"/>
    <property type="match status" value="1"/>
</dbReference>
<keyword evidence="7 14" id="KW-0547">Nucleotide-binding</keyword>
<dbReference type="GO" id="GO:0005737">
    <property type="term" value="C:cytoplasm"/>
    <property type="evidence" value="ECO:0007669"/>
    <property type="project" value="UniProtKB-SubCell"/>
</dbReference>
<evidence type="ECO:0000256" key="8">
    <source>
        <dbReference type="ARBA" id="ARBA00022840"/>
    </source>
</evidence>
<dbReference type="NCBIfam" id="TIGR01082">
    <property type="entry name" value="murC"/>
    <property type="match status" value="1"/>
</dbReference>
<gene>
    <name evidence="14" type="primary">murC</name>
    <name evidence="18" type="ORF">D2E24_0955</name>
</gene>
<dbReference type="GO" id="GO:0008763">
    <property type="term" value="F:UDP-N-acetylmuramate-L-alanine ligase activity"/>
    <property type="evidence" value="ECO:0007669"/>
    <property type="project" value="UniProtKB-UniRule"/>
</dbReference>
<dbReference type="UniPathway" id="UPA00219"/>
<dbReference type="OrthoDB" id="9804126at2"/>
<evidence type="ECO:0000313" key="18">
    <source>
        <dbReference type="EMBL" id="RSX57010.1"/>
    </source>
</evidence>
<evidence type="ECO:0000313" key="19">
    <source>
        <dbReference type="Proteomes" id="UP000287470"/>
    </source>
</evidence>
<dbReference type="InterPro" id="IPR000713">
    <property type="entry name" value="Mur_ligase_N"/>
</dbReference>
<evidence type="ECO:0000256" key="10">
    <source>
        <dbReference type="ARBA" id="ARBA00022984"/>
    </source>
</evidence>
<dbReference type="InterPro" id="IPR013221">
    <property type="entry name" value="Mur_ligase_cen"/>
</dbReference>
<dbReference type="PANTHER" id="PTHR43445:SF3">
    <property type="entry name" value="UDP-N-ACETYLMURAMATE--L-ALANINE LIGASE"/>
    <property type="match status" value="1"/>
</dbReference>
<dbReference type="Proteomes" id="UP000287470">
    <property type="component" value="Unassembled WGS sequence"/>
</dbReference>
<evidence type="ECO:0000256" key="4">
    <source>
        <dbReference type="ARBA" id="ARBA00022490"/>
    </source>
</evidence>
<name>A0A430FUL5_9BIFI</name>
<comment type="catalytic activity">
    <reaction evidence="13 14">
        <text>UDP-N-acetyl-alpha-D-muramate + L-alanine + ATP = UDP-N-acetyl-alpha-D-muramoyl-L-alanine + ADP + phosphate + H(+)</text>
        <dbReference type="Rhea" id="RHEA:23372"/>
        <dbReference type="ChEBI" id="CHEBI:15378"/>
        <dbReference type="ChEBI" id="CHEBI:30616"/>
        <dbReference type="ChEBI" id="CHEBI:43474"/>
        <dbReference type="ChEBI" id="CHEBI:57972"/>
        <dbReference type="ChEBI" id="CHEBI:70757"/>
        <dbReference type="ChEBI" id="CHEBI:83898"/>
        <dbReference type="ChEBI" id="CHEBI:456216"/>
        <dbReference type="EC" id="6.3.2.8"/>
    </reaction>
</comment>
<dbReference type="GO" id="GO:0005524">
    <property type="term" value="F:ATP binding"/>
    <property type="evidence" value="ECO:0007669"/>
    <property type="project" value="UniProtKB-UniRule"/>
</dbReference>
<accession>A0A430FUL5</accession>
<proteinExistence type="inferred from homology"/>
<dbReference type="Gene3D" id="3.40.50.720">
    <property type="entry name" value="NAD(P)-binding Rossmann-like Domain"/>
    <property type="match status" value="1"/>
</dbReference>
<evidence type="ECO:0000256" key="1">
    <source>
        <dbReference type="ARBA" id="ARBA00004496"/>
    </source>
</evidence>
<comment type="function">
    <text evidence="14">Cell wall formation.</text>
</comment>
<dbReference type="EMBL" id="QXGK01000007">
    <property type="protein sequence ID" value="RSX57010.1"/>
    <property type="molecule type" value="Genomic_DNA"/>
</dbReference>
<dbReference type="InterPro" id="IPR005758">
    <property type="entry name" value="UDP-N-AcMur_Ala_ligase_MurC"/>
</dbReference>
<keyword evidence="12 14" id="KW-0961">Cell wall biogenesis/degradation</keyword>
<keyword evidence="10 14" id="KW-0573">Peptidoglycan synthesis</keyword>
<evidence type="ECO:0000256" key="14">
    <source>
        <dbReference type="HAMAP-Rule" id="MF_00046"/>
    </source>
</evidence>
<keyword evidence="19" id="KW-1185">Reference proteome</keyword>
<dbReference type="Pfam" id="PF02875">
    <property type="entry name" value="Mur_ligase_C"/>
    <property type="match status" value="1"/>
</dbReference>